<protein>
    <submittedName>
        <fullName evidence="2">Gll0272 protein</fullName>
    </submittedName>
</protein>
<feature type="region of interest" description="Disordered" evidence="1">
    <location>
        <begin position="91"/>
        <end position="113"/>
    </location>
</feature>
<dbReference type="Proteomes" id="UP000000557">
    <property type="component" value="Chromosome"/>
</dbReference>
<dbReference type="KEGG" id="gvi:gll0272"/>
<dbReference type="HOGENOM" id="CLU_2129892_0_0_3"/>
<reference evidence="2 3" key="2">
    <citation type="journal article" date="2003" name="DNA Res.">
        <title>Complete genome structure of Gloeobacter violaceus PCC 7421, a cyanobacterium that lacks thylakoids (supplement).</title>
        <authorList>
            <person name="Nakamura Y."/>
            <person name="Kaneko T."/>
            <person name="Sato S."/>
            <person name="Mimuro M."/>
            <person name="Miyashita H."/>
            <person name="Tsuchiya T."/>
            <person name="Sasamoto S."/>
            <person name="Watanabe A."/>
            <person name="Kawashima K."/>
            <person name="Kishida Y."/>
            <person name="Kiyokawa C."/>
            <person name="Kohara M."/>
            <person name="Matsumoto M."/>
            <person name="Matsuno A."/>
            <person name="Nakazaki N."/>
            <person name="Shimpo S."/>
            <person name="Takeuchi C."/>
            <person name="Yamada M."/>
            <person name="Tabata S."/>
        </authorList>
    </citation>
    <scope>NUCLEOTIDE SEQUENCE [LARGE SCALE GENOMIC DNA]</scope>
    <source>
        <strain evidence="3">ATCC 29082 / PCC 7421</strain>
    </source>
</reference>
<evidence type="ECO:0000256" key="1">
    <source>
        <dbReference type="SAM" id="MobiDB-lite"/>
    </source>
</evidence>
<evidence type="ECO:0000313" key="3">
    <source>
        <dbReference type="Proteomes" id="UP000000557"/>
    </source>
</evidence>
<dbReference type="InParanoid" id="Q7NNY6"/>
<name>Q7NNY6_GLOVI</name>
<gene>
    <name evidence="2" type="ordered locus">gll0272</name>
</gene>
<dbReference type="EMBL" id="BA000045">
    <property type="protein sequence ID" value="BAC88213.1"/>
    <property type="molecule type" value="Genomic_DNA"/>
</dbReference>
<sequence length="113" mass="12836">MVNNICAFVALIALQGYGRELPLTLRKVLSKFDPRIGSFDIERESTKEKFSIFVSNLLRLTKQKSFFGCQTTTEIEDAAIDWIEKPLPSASVRDSAYEDRQKSMSGRNDIADR</sequence>
<organism evidence="2 3">
    <name type="scientific">Gloeobacter violaceus (strain ATCC 29082 / PCC 7421)</name>
    <dbReference type="NCBI Taxonomy" id="251221"/>
    <lineage>
        <taxon>Bacteria</taxon>
        <taxon>Bacillati</taxon>
        <taxon>Cyanobacteriota</taxon>
        <taxon>Cyanophyceae</taxon>
        <taxon>Gloeobacterales</taxon>
        <taxon>Gloeobacteraceae</taxon>
        <taxon>Gloeobacter</taxon>
    </lineage>
</organism>
<dbReference type="EnsemblBacteria" id="BAC88213">
    <property type="protein sequence ID" value="BAC88213"/>
    <property type="gene ID" value="BAC88213"/>
</dbReference>
<proteinExistence type="predicted"/>
<dbReference type="AlphaFoldDB" id="Q7NNY6"/>
<accession>Q7NNY6</accession>
<dbReference type="RefSeq" id="WP_011140276.1">
    <property type="nucleotide sequence ID" value="NC_005125.1"/>
</dbReference>
<reference evidence="2 3" key="1">
    <citation type="journal article" date="2003" name="DNA Res.">
        <title>Complete genome structure of Gloeobacter violaceus PCC 7421, a cyanobacterium that lacks thylakoids.</title>
        <authorList>
            <person name="Nakamura Y."/>
            <person name="Kaneko T."/>
            <person name="Sato S."/>
            <person name="Mimuro M."/>
            <person name="Miyashita H."/>
            <person name="Tsuchiya T."/>
            <person name="Sasamoto S."/>
            <person name="Watanabe A."/>
            <person name="Kawashima K."/>
            <person name="Kishida Y."/>
            <person name="Kiyokawa C."/>
            <person name="Kohara M."/>
            <person name="Matsumoto M."/>
            <person name="Matsuno A."/>
            <person name="Nakazaki N."/>
            <person name="Shimpo S."/>
            <person name="Takeuchi C."/>
            <person name="Yamada M."/>
            <person name="Tabata S."/>
        </authorList>
    </citation>
    <scope>NUCLEOTIDE SEQUENCE [LARGE SCALE GENOMIC DNA]</scope>
    <source>
        <strain evidence="3">ATCC 29082 / PCC 7421</strain>
    </source>
</reference>
<keyword evidence="3" id="KW-1185">Reference proteome</keyword>
<evidence type="ECO:0000313" key="2">
    <source>
        <dbReference type="EMBL" id="BAC88213.1"/>
    </source>
</evidence>